<reference evidence="4" key="2">
    <citation type="submission" date="2022-03" db="EMBL/GenBank/DDBJ databases">
        <title>Draft title - Genomic analysis of global carrot germplasm unveils the trajectory of domestication and the origin of high carotenoid orange carrot.</title>
        <authorList>
            <person name="Iorizzo M."/>
            <person name="Ellison S."/>
            <person name="Senalik D."/>
            <person name="Macko-Podgorni A."/>
            <person name="Grzebelus D."/>
            <person name="Bostan H."/>
            <person name="Rolling W."/>
            <person name="Curaba J."/>
            <person name="Simon P."/>
        </authorList>
    </citation>
    <scope>NUCLEOTIDE SEQUENCE</scope>
    <source>
        <tissue evidence="4">Leaf</tissue>
    </source>
</reference>
<gene>
    <name evidence="4" type="ORF">DCAR_0100592</name>
</gene>
<dbReference type="FunFam" id="1.25.70.10:FF:000001">
    <property type="entry name" value="Mitochondrial transcription termination factor-like"/>
    <property type="match status" value="1"/>
</dbReference>
<keyword evidence="2" id="KW-0804">Transcription</keyword>
<dbReference type="Gene3D" id="1.25.70.10">
    <property type="entry name" value="Transcription termination factor 3, mitochondrial"/>
    <property type="match status" value="1"/>
</dbReference>
<keyword evidence="3" id="KW-0809">Transit peptide</keyword>
<dbReference type="GO" id="GO:0003676">
    <property type="term" value="F:nucleic acid binding"/>
    <property type="evidence" value="ECO:0007669"/>
    <property type="project" value="InterPro"/>
</dbReference>
<reference evidence="4" key="1">
    <citation type="journal article" date="2016" name="Nat. Genet.">
        <title>A high-quality carrot genome assembly provides new insights into carotenoid accumulation and asterid genome evolution.</title>
        <authorList>
            <person name="Iorizzo M."/>
            <person name="Ellison S."/>
            <person name="Senalik D."/>
            <person name="Zeng P."/>
            <person name="Satapoomin P."/>
            <person name="Huang J."/>
            <person name="Bowman M."/>
            <person name="Iovene M."/>
            <person name="Sanseverino W."/>
            <person name="Cavagnaro P."/>
            <person name="Yildiz M."/>
            <person name="Macko-Podgorni A."/>
            <person name="Moranska E."/>
            <person name="Grzebelus E."/>
            <person name="Grzebelus D."/>
            <person name="Ashrafi H."/>
            <person name="Zheng Z."/>
            <person name="Cheng S."/>
            <person name="Spooner D."/>
            <person name="Van Deynze A."/>
            <person name="Simon P."/>
        </authorList>
    </citation>
    <scope>NUCLEOTIDE SEQUENCE</scope>
    <source>
        <tissue evidence="4">Leaf</tissue>
    </source>
</reference>
<keyword evidence="2" id="KW-0806">Transcription termination</keyword>
<dbReference type="EMBL" id="CP093343">
    <property type="protein sequence ID" value="WOG81445.1"/>
    <property type="molecule type" value="Genomic_DNA"/>
</dbReference>
<sequence length="351" mass="40706">MLCYVYKNVLKNCVNASLIARALSSYSENIKRSDIIEGNYTSFVLIFKSYGFSETQVSGLLSKKPSLLDMDEDEQIKPKLMFFREKGFSSSDVCHIIGLDPKIMRRNVNDLIIPSYEFLKSVLKDEASLIGAVRRCTWLLTQDLEKSLRPNVELLRSYGVRNDRIAGMLRLRPRALMQNADGFKMVVEEVWEMGFDPVKSHFIIACQVKFGLSKTMWKMKWDYFKKWGWSDNEIRSALMKQPKIMSVSQKKVEKVMDFLVNDMRWEISKVASCPTVVMHSLENWTKPRCWLVQFLLSKGAVKKDFPFSTVIASVESRFVKNYVKKYCAEFPEVLELYASLTLQKKPKQPVK</sequence>
<dbReference type="GO" id="GO:0006353">
    <property type="term" value="P:DNA-templated transcription termination"/>
    <property type="evidence" value="ECO:0007669"/>
    <property type="project" value="UniProtKB-KW"/>
</dbReference>
<evidence type="ECO:0000313" key="4">
    <source>
        <dbReference type="EMBL" id="WOG81445.1"/>
    </source>
</evidence>
<dbReference type="InterPro" id="IPR003690">
    <property type="entry name" value="MTERF"/>
</dbReference>
<accession>A0AAF0W4G9</accession>
<evidence type="ECO:0000256" key="2">
    <source>
        <dbReference type="ARBA" id="ARBA00022472"/>
    </source>
</evidence>
<keyword evidence="5" id="KW-1185">Reference proteome</keyword>
<dbReference type="SMART" id="SM00733">
    <property type="entry name" value="Mterf"/>
    <property type="match status" value="7"/>
</dbReference>
<protein>
    <submittedName>
        <fullName evidence="4">Uncharacterized protein</fullName>
    </submittedName>
</protein>
<dbReference type="PANTHER" id="PTHR13068">
    <property type="entry name" value="CGI-12 PROTEIN-RELATED"/>
    <property type="match status" value="1"/>
</dbReference>
<comment type="similarity">
    <text evidence="1">Belongs to the mTERF family.</text>
</comment>
<name>A0AAF0W4G9_DAUCS</name>
<keyword evidence="2" id="KW-0805">Transcription regulation</keyword>
<evidence type="ECO:0000313" key="5">
    <source>
        <dbReference type="Proteomes" id="UP000077755"/>
    </source>
</evidence>
<dbReference type="Pfam" id="PF02536">
    <property type="entry name" value="mTERF"/>
    <property type="match status" value="2"/>
</dbReference>
<proteinExistence type="inferred from homology"/>
<evidence type="ECO:0000256" key="1">
    <source>
        <dbReference type="ARBA" id="ARBA00007692"/>
    </source>
</evidence>
<organism evidence="4 5">
    <name type="scientific">Daucus carota subsp. sativus</name>
    <name type="common">Carrot</name>
    <dbReference type="NCBI Taxonomy" id="79200"/>
    <lineage>
        <taxon>Eukaryota</taxon>
        <taxon>Viridiplantae</taxon>
        <taxon>Streptophyta</taxon>
        <taxon>Embryophyta</taxon>
        <taxon>Tracheophyta</taxon>
        <taxon>Spermatophyta</taxon>
        <taxon>Magnoliopsida</taxon>
        <taxon>eudicotyledons</taxon>
        <taxon>Gunneridae</taxon>
        <taxon>Pentapetalae</taxon>
        <taxon>asterids</taxon>
        <taxon>campanulids</taxon>
        <taxon>Apiales</taxon>
        <taxon>Apiaceae</taxon>
        <taxon>Apioideae</taxon>
        <taxon>Scandiceae</taxon>
        <taxon>Daucinae</taxon>
        <taxon>Daucus</taxon>
        <taxon>Daucus sect. Daucus</taxon>
    </lineage>
</organism>
<dbReference type="Proteomes" id="UP000077755">
    <property type="component" value="Chromosome 1"/>
</dbReference>
<dbReference type="InterPro" id="IPR038538">
    <property type="entry name" value="MTERF_sf"/>
</dbReference>
<dbReference type="PANTHER" id="PTHR13068:SF236">
    <property type="entry name" value="OS02G0749800 PROTEIN"/>
    <property type="match status" value="1"/>
</dbReference>
<dbReference type="AlphaFoldDB" id="A0AAF0W4G9"/>
<evidence type="ECO:0000256" key="3">
    <source>
        <dbReference type="ARBA" id="ARBA00022946"/>
    </source>
</evidence>